<gene>
    <name evidence="1" type="ORF">L6452_03876</name>
</gene>
<sequence>MTYVNLQLNPERHTGYTGPLARKIWDDVYSEKCPTYAFGELLMDLSERYCYNPTLDWNPQVEEHFNKAYGAEVFARISKALTQPSCYSCIRVNTLRTTVDVVIENILEIQSDKRQHDTP</sequence>
<organism evidence="1 2">
    <name type="scientific">Arctium lappa</name>
    <name type="common">Greater burdock</name>
    <name type="synonym">Lappa major</name>
    <dbReference type="NCBI Taxonomy" id="4217"/>
    <lineage>
        <taxon>Eukaryota</taxon>
        <taxon>Viridiplantae</taxon>
        <taxon>Streptophyta</taxon>
        <taxon>Embryophyta</taxon>
        <taxon>Tracheophyta</taxon>
        <taxon>Spermatophyta</taxon>
        <taxon>Magnoliopsida</taxon>
        <taxon>eudicotyledons</taxon>
        <taxon>Gunneridae</taxon>
        <taxon>Pentapetalae</taxon>
        <taxon>asterids</taxon>
        <taxon>campanulids</taxon>
        <taxon>Asterales</taxon>
        <taxon>Asteraceae</taxon>
        <taxon>Carduoideae</taxon>
        <taxon>Cardueae</taxon>
        <taxon>Arctiinae</taxon>
        <taxon>Arctium</taxon>
    </lineage>
</organism>
<reference evidence="2" key="1">
    <citation type="journal article" date="2022" name="Mol. Ecol. Resour.">
        <title>The genomes of chicory, endive, great burdock and yacon provide insights into Asteraceae palaeo-polyploidization history and plant inulin production.</title>
        <authorList>
            <person name="Fan W."/>
            <person name="Wang S."/>
            <person name="Wang H."/>
            <person name="Wang A."/>
            <person name="Jiang F."/>
            <person name="Liu H."/>
            <person name="Zhao H."/>
            <person name="Xu D."/>
            <person name="Zhang Y."/>
        </authorList>
    </citation>
    <scope>NUCLEOTIDE SEQUENCE [LARGE SCALE GENOMIC DNA]</scope>
    <source>
        <strain evidence="2">cv. Niubang</strain>
    </source>
</reference>
<dbReference type="EMBL" id="CM042047">
    <property type="protein sequence ID" value="KAI3772684.1"/>
    <property type="molecule type" value="Genomic_DNA"/>
</dbReference>
<name>A0ACB9FNI7_ARCLA</name>
<reference evidence="1 2" key="2">
    <citation type="journal article" date="2022" name="Mol. Ecol. Resour.">
        <title>The genomes of chicory, endive, great burdock and yacon provide insights into Asteraceae paleo-polyploidization history and plant inulin production.</title>
        <authorList>
            <person name="Fan W."/>
            <person name="Wang S."/>
            <person name="Wang H."/>
            <person name="Wang A."/>
            <person name="Jiang F."/>
            <person name="Liu H."/>
            <person name="Zhao H."/>
            <person name="Xu D."/>
            <person name="Zhang Y."/>
        </authorList>
    </citation>
    <scope>NUCLEOTIDE SEQUENCE [LARGE SCALE GENOMIC DNA]</scope>
    <source>
        <strain evidence="2">cv. Niubang</strain>
    </source>
</reference>
<evidence type="ECO:0000313" key="2">
    <source>
        <dbReference type="Proteomes" id="UP001055879"/>
    </source>
</evidence>
<evidence type="ECO:0000313" key="1">
    <source>
        <dbReference type="EMBL" id="KAI3772684.1"/>
    </source>
</evidence>
<accession>A0ACB9FNI7</accession>
<dbReference type="Proteomes" id="UP001055879">
    <property type="component" value="Linkage Group LG01"/>
</dbReference>
<proteinExistence type="predicted"/>
<protein>
    <submittedName>
        <fullName evidence="1">Uncharacterized protein</fullName>
    </submittedName>
</protein>
<comment type="caution">
    <text evidence="1">The sequence shown here is derived from an EMBL/GenBank/DDBJ whole genome shotgun (WGS) entry which is preliminary data.</text>
</comment>
<keyword evidence="2" id="KW-1185">Reference proteome</keyword>